<dbReference type="PANTHER" id="PTHR45674">
    <property type="entry name" value="DNA LIGASE 1/3 FAMILY MEMBER"/>
    <property type="match status" value="1"/>
</dbReference>
<protein>
    <submittedName>
        <fullName evidence="6">ATP-dependent DNA ligase</fullName>
    </submittedName>
</protein>
<dbReference type="GO" id="GO:0003910">
    <property type="term" value="F:DNA ligase (ATP) activity"/>
    <property type="evidence" value="ECO:0007669"/>
    <property type="project" value="UniProtKB-EC"/>
</dbReference>
<gene>
    <name evidence="6" type="primary">ligC</name>
    <name evidence="6" type="ORF">CC117_11655</name>
</gene>
<evidence type="ECO:0000313" key="7">
    <source>
        <dbReference type="Proteomes" id="UP000179627"/>
    </source>
</evidence>
<dbReference type="CDD" id="cd07905">
    <property type="entry name" value="Adenylation_DNA_ligase_LigC"/>
    <property type="match status" value="1"/>
</dbReference>
<feature type="domain" description="ATP-dependent DNA ligase family profile" evidence="5">
    <location>
        <begin position="111"/>
        <end position="288"/>
    </location>
</feature>
<dbReference type="GO" id="GO:0006281">
    <property type="term" value="P:DNA repair"/>
    <property type="evidence" value="ECO:0007669"/>
    <property type="project" value="InterPro"/>
</dbReference>
<name>A0A1S1RAN7_9ACTN</name>
<evidence type="ECO:0000256" key="2">
    <source>
        <dbReference type="ARBA" id="ARBA00022598"/>
    </source>
</evidence>
<sequence>MGEYRPMDLPVSPPVKPMLARATARIPPGMLYEPKWDGFRALVFRDGPELEITSRNTRPMTRYFPELVTVLLAGLPQRCVLDGEIVVVGPDGLDFEELAQRVHPAASRVDRLARETPVSFVAFDLLALGDEALVEEPFARRRAALEEVLAGGTGPSHPFPPAEPTGPEPGPAADGEKLESPEAAASRRVPSGLYLTPLTSDPAVAEEWFHRFEGAGLDGLVAKPPDGHYEPDRRTMMKIKHERTADCVIAGYRPHRNDPDAVGSLLLGLYGEPAETGAPALLSVGVTSAFPMARRRELVQELADLVTPIASHPWARPGAQDGGSAAGVDSAAAVVPDATPATRTPWDAGESRWARGRDLSFVPLRPERVVEVRYDHMEGPRFRHTTQFVRFRPDRDPLSCTYEQLERPVSFDIAEVLGIRPG</sequence>
<comment type="catalytic activity">
    <reaction evidence="3">
        <text>ATP + (deoxyribonucleotide)n-3'-hydroxyl + 5'-phospho-(deoxyribonucleotide)m = (deoxyribonucleotide)n+m + AMP + diphosphate.</text>
        <dbReference type="EC" id="6.5.1.1"/>
    </reaction>
</comment>
<dbReference type="Proteomes" id="UP000179627">
    <property type="component" value="Unassembled WGS sequence"/>
</dbReference>
<comment type="caution">
    <text evidence="6">The sequence shown here is derived from an EMBL/GenBank/DDBJ whole genome shotgun (WGS) entry which is preliminary data.</text>
</comment>
<dbReference type="Gene3D" id="3.30.470.30">
    <property type="entry name" value="DNA ligase/mRNA capping enzyme"/>
    <property type="match status" value="1"/>
</dbReference>
<keyword evidence="7" id="KW-1185">Reference proteome</keyword>
<comment type="similarity">
    <text evidence="1">Belongs to the ATP-dependent DNA ligase family.</text>
</comment>
<organism evidence="6 7">
    <name type="scientific">Parafrankia colletiae</name>
    <dbReference type="NCBI Taxonomy" id="573497"/>
    <lineage>
        <taxon>Bacteria</taxon>
        <taxon>Bacillati</taxon>
        <taxon>Actinomycetota</taxon>
        <taxon>Actinomycetes</taxon>
        <taxon>Frankiales</taxon>
        <taxon>Frankiaceae</taxon>
        <taxon>Parafrankia</taxon>
    </lineage>
</organism>
<evidence type="ECO:0000256" key="3">
    <source>
        <dbReference type="ARBA" id="ARBA00034003"/>
    </source>
</evidence>
<dbReference type="PROSITE" id="PS00697">
    <property type="entry name" value="DNA_LIGASE_A1"/>
    <property type="match status" value="1"/>
</dbReference>
<reference evidence="7" key="1">
    <citation type="submission" date="2016-07" db="EMBL/GenBank/DDBJ databases">
        <title>Sequence Frankia sp. strain CcI1.17.</title>
        <authorList>
            <person name="Ghodhbane-Gtari F."/>
            <person name="Swanson E."/>
            <person name="Gueddou A."/>
            <person name="Morris K."/>
            <person name="Hezbri K."/>
            <person name="Ktari A."/>
            <person name="Nouioui I."/>
            <person name="Abebe-Akele F."/>
            <person name="Simpson S."/>
            <person name="Thomas K."/>
            <person name="Gtari M."/>
            <person name="Tisa L.S."/>
            <person name="Hurst S."/>
        </authorList>
    </citation>
    <scope>NUCLEOTIDE SEQUENCE [LARGE SCALE GENOMIC DNA]</scope>
    <source>
        <strain evidence="7">Cc1.17</strain>
    </source>
</reference>
<evidence type="ECO:0000313" key="6">
    <source>
        <dbReference type="EMBL" id="OHV43250.1"/>
    </source>
</evidence>
<evidence type="ECO:0000256" key="4">
    <source>
        <dbReference type="SAM" id="MobiDB-lite"/>
    </source>
</evidence>
<dbReference type="OrthoDB" id="9770771at2"/>
<keyword evidence="2 6" id="KW-0436">Ligase</keyword>
<dbReference type="InterPro" id="IPR012340">
    <property type="entry name" value="NA-bd_OB-fold"/>
</dbReference>
<feature type="region of interest" description="Disordered" evidence="4">
    <location>
        <begin position="150"/>
        <end position="186"/>
    </location>
</feature>
<dbReference type="SUPFAM" id="SSF50249">
    <property type="entry name" value="Nucleic acid-binding proteins"/>
    <property type="match status" value="1"/>
</dbReference>
<dbReference type="GO" id="GO:0006310">
    <property type="term" value="P:DNA recombination"/>
    <property type="evidence" value="ECO:0007669"/>
    <property type="project" value="InterPro"/>
</dbReference>
<dbReference type="InterPro" id="IPR050191">
    <property type="entry name" value="ATP-dep_DNA_ligase"/>
</dbReference>
<dbReference type="PROSITE" id="PS50160">
    <property type="entry name" value="DNA_LIGASE_A3"/>
    <property type="match status" value="1"/>
</dbReference>
<feature type="compositionally biased region" description="Pro residues" evidence="4">
    <location>
        <begin position="157"/>
        <end position="170"/>
    </location>
</feature>
<proteinExistence type="inferred from homology"/>
<evidence type="ECO:0000259" key="5">
    <source>
        <dbReference type="PROSITE" id="PS50160"/>
    </source>
</evidence>
<accession>A0A1S1RAN7</accession>
<evidence type="ECO:0000256" key="1">
    <source>
        <dbReference type="ARBA" id="ARBA00007572"/>
    </source>
</evidence>
<dbReference type="Gene3D" id="2.40.50.140">
    <property type="entry name" value="Nucleic acid-binding proteins"/>
    <property type="match status" value="1"/>
</dbReference>
<dbReference type="AlphaFoldDB" id="A0A1S1RAN7"/>
<dbReference type="Pfam" id="PF01068">
    <property type="entry name" value="DNA_ligase_A_M"/>
    <property type="match status" value="2"/>
</dbReference>
<dbReference type="InterPro" id="IPR016059">
    <property type="entry name" value="DNA_ligase_ATP-dep_CS"/>
</dbReference>
<dbReference type="SUPFAM" id="SSF56091">
    <property type="entry name" value="DNA ligase/mRNA capping enzyme, catalytic domain"/>
    <property type="match status" value="1"/>
</dbReference>
<dbReference type="GO" id="GO:0005524">
    <property type="term" value="F:ATP binding"/>
    <property type="evidence" value="ECO:0007669"/>
    <property type="project" value="InterPro"/>
</dbReference>
<dbReference type="InterPro" id="IPR044119">
    <property type="entry name" value="Adenylation_LigC-like"/>
</dbReference>
<dbReference type="PANTHER" id="PTHR45674:SF4">
    <property type="entry name" value="DNA LIGASE 1"/>
    <property type="match status" value="1"/>
</dbReference>
<dbReference type="EMBL" id="MBLM01000036">
    <property type="protein sequence ID" value="OHV43250.1"/>
    <property type="molecule type" value="Genomic_DNA"/>
</dbReference>
<dbReference type="CDD" id="cd07970">
    <property type="entry name" value="OBF_DNA_ligase_LigC"/>
    <property type="match status" value="1"/>
</dbReference>
<dbReference type="InterPro" id="IPR012310">
    <property type="entry name" value="DNA_ligase_ATP-dep_cent"/>
</dbReference>
<dbReference type="InterPro" id="IPR044117">
    <property type="entry name" value="OBF_LigC-like"/>
</dbReference>